<feature type="compositionally biased region" description="Basic and acidic residues" evidence="1">
    <location>
        <begin position="223"/>
        <end position="279"/>
    </location>
</feature>
<reference evidence="2 3" key="1">
    <citation type="submission" date="2021-03" db="EMBL/GenBank/DDBJ databases">
        <authorList>
            <person name="King G.J."/>
            <person name="Bancroft I."/>
            <person name="Baten A."/>
            <person name="Bloomfield J."/>
            <person name="Borpatragohain P."/>
            <person name="He Z."/>
            <person name="Irish N."/>
            <person name="Irwin J."/>
            <person name="Liu K."/>
            <person name="Mauleon R.P."/>
            <person name="Moore J."/>
            <person name="Morris R."/>
            <person name="Ostergaard L."/>
            <person name="Wang B."/>
            <person name="Wells R."/>
        </authorList>
    </citation>
    <scope>NUCLEOTIDE SEQUENCE [LARGE SCALE GENOMIC DNA]</scope>
    <source>
        <strain evidence="2">R-o-18</strain>
        <tissue evidence="2">Leaf</tissue>
    </source>
</reference>
<organism evidence="2 3">
    <name type="scientific">Brassica rapa subsp. trilocularis</name>
    <dbReference type="NCBI Taxonomy" id="1813537"/>
    <lineage>
        <taxon>Eukaryota</taxon>
        <taxon>Viridiplantae</taxon>
        <taxon>Streptophyta</taxon>
        <taxon>Embryophyta</taxon>
        <taxon>Tracheophyta</taxon>
        <taxon>Spermatophyta</taxon>
        <taxon>Magnoliopsida</taxon>
        <taxon>eudicotyledons</taxon>
        <taxon>Gunneridae</taxon>
        <taxon>Pentapetalae</taxon>
        <taxon>rosids</taxon>
        <taxon>malvids</taxon>
        <taxon>Brassicales</taxon>
        <taxon>Brassicaceae</taxon>
        <taxon>Brassiceae</taxon>
        <taxon>Brassica</taxon>
    </lineage>
</organism>
<feature type="compositionally biased region" description="Polar residues" evidence="1">
    <location>
        <begin position="281"/>
        <end position="290"/>
    </location>
</feature>
<sequence>MGGVTSSMAAKFAFFPPNPPSYGVEVAAETGKLRLTGVENVKENVEVLKLKTKRGNQVVAAYIKNPTASLTLLYSHGNAADLGQMFELFSELSLHLRVNLIGYDYSGYGRSSGKPSEQNTYYDIEAVYRCLEEQYNVKEQDNVDKISSVKCPVLGTSDDVVKWSHGKQLFDLCKEKYEPLWIKGGNHCDLELYPQYIKHLKKFVSAVEKSPHQGQACVPPQTEKARSSTDVREPARPSTDQREKSRTSMDQREMPKLSVESKDKARASVDKRERTRKSVDGNATEQQIQTEKARNSIDRFGGLIRSVSLCNIDCFKPTATAK</sequence>
<evidence type="ECO:0000313" key="2">
    <source>
        <dbReference type="EMBL" id="KAG5411892.1"/>
    </source>
</evidence>
<evidence type="ECO:0000313" key="3">
    <source>
        <dbReference type="Proteomes" id="UP000823674"/>
    </source>
</evidence>
<dbReference type="PANTHER" id="PTHR12277:SF191">
    <property type="entry name" value="ALPHA_BETA-HYDROLASES SUPERFAMILY PROTEIN"/>
    <property type="match status" value="1"/>
</dbReference>
<name>A0ABQ7NM09_BRACM</name>
<protein>
    <recommendedName>
        <fullName evidence="4">Serine aminopeptidase S33 domain-containing protein</fullName>
    </recommendedName>
</protein>
<accession>A0ABQ7NM09</accession>
<dbReference type="Gene3D" id="3.40.50.1820">
    <property type="entry name" value="alpha/beta hydrolase"/>
    <property type="match status" value="1"/>
</dbReference>
<dbReference type="EMBL" id="JADBGQ010000002">
    <property type="protein sequence ID" value="KAG5411892.1"/>
    <property type="molecule type" value="Genomic_DNA"/>
</dbReference>
<comment type="caution">
    <text evidence="2">The sequence shown here is derived from an EMBL/GenBank/DDBJ whole genome shotgun (WGS) entry which is preliminary data.</text>
</comment>
<feature type="region of interest" description="Disordered" evidence="1">
    <location>
        <begin position="211"/>
        <end position="291"/>
    </location>
</feature>
<dbReference type="Proteomes" id="UP000823674">
    <property type="component" value="Chromosome A02"/>
</dbReference>
<evidence type="ECO:0008006" key="4">
    <source>
        <dbReference type="Google" id="ProtNLM"/>
    </source>
</evidence>
<dbReference type="InterPro" id="IPR029058">
    <property type="entry name" value="AB_hydrolase_fold"/>
</dbReference>
<gene>
    <name evidence="2" type="primary">A02g511860.1_BraROA</name>
    <name evidence="2" type="ORF">IGI04_008211</name>
</gene>
<keyword evidence="3" id="KW-1185">Reference proteome</keyword>
<dbReference type="PANTHER" id="PTHR12277">
    <property type="entry name" value="ALPHA/BETA HYDROLASE DOMAIN-CONTAINING PROTEIN"/>
    <property type="match status" value="1"/>
</dbReference>
<evidence type="ECO:0000256" key="1">
    <source>
        <dbReference type="SAM" id="MobiDB-lite"/>
    </source>
</evidence>
<dbReference type="SUPFAM" id="SSF53474">
    <property type="entry name" value="alpha/beta-Hydrolases"/>
    <property type="match status" value="1"/>
</dbReference>
<proteinExistence type="predicted"/>